<protein>
    <submittedName>
        <fullName evidence="2">Chromosome partition protein Smc</fullName>
    </submittedName>
</protein>
<evidence type="ECO:0000256" key="1">
    <source>
        <dbReference type="SAM" id="SignalP"/>
    </source>
</evidence>
<evidence type="ECO:0000313" key="2">
    <source>
        <dbReference type="EMBL" id="TQN50376.1"/>
    </source>
</evidence>
<dbReference type="EMBL" id="SZUV01000001">
    <property type="protein sequence ID" value="TQN50376.1"/>
    <property type="molecule type" value="Genomic_DNA"/>
</dbReference>
<organism evidence="2 3">
    <name type="scientific">Acidithiobacillus thiooxidans ATCC 19377</name>
    <dbReference type="NCBI Taxonomy" id="637390"/>
    <lineage>
        <taxon>Bacteria</taxon>
        <taxon>Pseudomonadati</taxon>
        <taxon>Pseudomonadota</taxon>
        <taxon>Acidithiobacillia</taxon>
        <taxon>Acidithiobacillales</taxon>
        <taxon>Acidithiobacillaceae</taxon>
        <taxon>Acidithiobacillus</taxon>
    </lineage>
</organism>
<reference evidence="2 3" key="1">
    <citation type="submission" date="2019-03" db="EMBL/GenBank/DDBJ databases">
        <title>New insights into Acidothiobacillus thiooxidans sulfur metabolism through coupled gene expression, solution geochemistry, microscopy and spectroscopy analyses.</title>
        <authorList>
            <person name="Camacho D."/>
            <person name="Frazao R."/>
            <person name="Fouillen A."/>
            <person name="Nanci A."/>
            <person name="Lang B.F."/>
            <person name="Apte S.C."/>
            <person name="Baron C."/>
            <person name="Warren L.A."/>
        </authorList>
    </citation>
    <scope>NUCLEOTIDE SEQUENCE [LARGE SCALE GENOMIC DNA]</scope>
    <source>
        <strain evidence="2 3">ATCC 19377</strain>
    </source>
</reference>
<accession>A0A543Q207</accession>
<proteinExistence type="predicted"/>
<dbReference type="AlphaFoldDB" id="A0A543Q207"/>
<keyword evidence="1" id="KW-0732">Signal</keyword>
<evidence type="ECO:0000313" key="3">
    <source>
        <dbReference type="Proteomes" id="UP000315403"/>
    </source>
</evidence>
<feature type="signal peptide" evidence="1">
    <location>
        <begin position="1"/>
        <end position="33"/>
    </location>
</feature>
<feature type="chain" id="PRO_5022207448" evidence="1">
    <location>
        <begin position="34"/>
        <end position="301"/>
    </location>
</feature>
<sequence>MFKKRNVLAKSLRRALWAAGFVGINLIPGTANATSIIGATLPEQIVQEVTQLQTYAKDVTTALSSVQTQINTLNGYMTDLQNLATLPSREISKITTPIQQMEYNYEEVMGLKNEYEDLYGNLANIQQTVEQQNLDILNSSLTPEDYLNTVETAQTNTAAQTRATLQEAANSMRAVDKLAPEIEAQSNEASAIDGNTSGQVEMAKELNTIEQQNQILLQDINSAQMAASKRRALSENEEQVANVNSKISYKSNLDAINSANNGLAAIPNEVQQGEAAMRTYNDCLENGGNFITCDKTGDNNS</sequence>
<comment type="caution">
    <text evidence="2">The sequence shown here is derived from an EMBL/GenBank/DDBJ whole genome shotgun (WGS) entry which is preliminary data.</text>
</comment>
<dbReference type="Proteomes" id="UP000315403">
    <property type="component" value="Unassembled WGS sequence"/>
</dbReference>
<gene>
    <name evidence="2" type="primary">smc_1</name>
    <name evidence="2" type="ORF">DLNHIDIE_00229</name>
</gene>
<name>A0A543Q207_ACITH</name>